<comment type="caution">
    <text evidence="2">The sequence shown here is derived from an EMBL/GenBank/DDBJ whole genome shotgun (WGS) entry which is preliminary data.</text>
</comment>
<dbReference type="AlphaFoldDB" id="A0A4R4PHT3"/>
<keyword evidence="3" id="KW-1185">Reference proteome</keyword>
<dbReference type="OrthoDB" id="9789781at2"/>
<proteinExistence type="predicted"/>
<sequence>MVAVTPLPVVLRRTDLDSLGLTTHRLYALAKAGEYERVAPGIYVRAGMLDDTTAGWASIACRNRAATLCLLSALALHDLTDEIPRASDIALPRGERPLTTRFATIKWHSFDRATFALGRTERDVVEGITIGIYSAERTIVDAYRLRHDIGADIANEALKRWLRRRGSTPATLLDIGMSFPKALPAVRAALEVLL</sequence>
<organism evidence="2 3">
    <name type="scientific">Kribbella albertanoniae</name>
    <dbReference type="NCBI Taxonomy" id="1266829"/>
    <lineage>
        <taxon>Bacteria</taxon>
        <taxon>Bacillati</taxon>
        <taxon>Actinomycetota</taxon>
        <taxon>Actinomycetes</taxon>
        <taxon>Propionibacteriales</taxon>
        <taxon>Kribbellaceae</taxon>
        <taxon>Kribbella</taxon>
    </lineage>
</organism>
<evidence type="ECO:0000313" key="2">
    <source>
        <dbReference type="EMBL" id="TDC21518.1"/>
    </source>
</evidence>
<dbReference type="InterPro" id="IPR025159">
    <property type="entry name" value="AbiEi_N"/>
</dbReference>
<reference evidence="2 3" key="1">
    <citation type="submission" date="2019-03" db="EMBL/GenBank/DDBJ databases">
        <title>Draft genome sequences of novel Actinobacteria.</title>
        <authorList>
            <person name="Sahin N."/>
            <person name="Ay H."/>
            <person name="Saygin H."/>
        </authorList>
    </citation>
    <scope>NUCLEOTIDE SEQUENCE [LARGE SCALE GENOMIC DNA]</scope>
    <source>
        <strain evidence="2 3">JCM 30547</strain>
    </source>
</reference>
<dbReference type="EMBL" id="SMKA01000216">
    <property type="protein sequence ID" value="TDC21518.1"/>
    <property type="molecule type" value="Genomic_DNA"/>
</dbReference>
<dbReference type="Pfam" id="PF13338">
    <property type="entry name" value="AbiEi_4"/>
    <property type="match status" value="1"/>
</dbReference>
<accession>A0A4R4PHT3</accession>
<name>A0A4R4PHT3_9ACTN</name>
<gene>
    <name evidence="2" type="ORF">E1261_33150</name>
</gene>
<evidence type="ECO:0000313" key="3">
    <source>
        <dbReference type="Proteomes" id="UP000295075"/>
    </source>
</evidence>
<feature type="domain" description="AbiEi antitoxin N-terminal" evidence="1">
    <location>
        <begin position="10"/>
        <end position="45"/>
    </location>
</feature>
<protein>
    <recommendedName>
        <fullName evidence="1">AbiEi antitoxin N-terminal domain-containing protein</fullName>
    </recommendedName>
</protein>
<dbReference type="Proteomes" id="UP000295075">
    <property type="component" value="Unassembled WGS sequence"/>
</dbReference>
<evidence type="ECO:0000259" key="1">
    <source>
        <dbReference type="Pfam" id="PF13338"/>
    </source>
</evidence>